<reference evidence="3 4" key="1">
    <citation type="submission" date="2019-01" db="EMBL/GenBank/DDBJ databases">
        <title>Novel species of Nocardioides.</title>
        <authorList>
            <person name="Liu Q."/>
            <person name="Xin Y.-H."/>
        </authorList>
    </citation>
    <scope>NUCLEOTIDE SEQUENCE [LARGE SCALE GENOMIC DNA]</scope>
    <source>
        <strain evidence="3 4">CGMCC 4.6875</strain>
    </source>
</reference>
<keyword evidence="2" id="KW-1133">Transmembrane helix</keyword>
<organism evidence="3 4">
    <name type="scientific">Nocardioides ganghwensis</name>
    <dbReference type="NCBI Taxonomy" id="252230"/>
    <lineage>
        <taxon>Bacteria</taxon>
        <taxon>Bacillati</taxon>
        <taxon>Actinomycetota</taxon>
        <taxon>Actinomycetes</taxon>
        <taxon>Propionibacteriales</taxon>
        <taxon>Nocardioidaceae</taxon>
        <taxon>Nocardioides</taxon>
    </lineage>
</organism>
<dbReference type="OrthoDB" id="9938571at2"/>
<keyword evidence="2" id="KW-0812">Transmembrane</keyword>
<feature type="transmembrane region" description="Helical" evidence="2">
    <location>
        <begin position="89"/>
        <end position="107"/>
    </location>
</feature>
<evidence type="ECO:0000256" key="2">
    <source>
        <dbReference type="SAM" id="Phobius"/>
    </source>
</evidence>
<evidence type="ECO:0000313" key="3">
    <source>
        <dbReference type="EMBL" id="RYB97340.1"/>
    </source>
</evidence>
<evidence type="ECO:0000313" key="4">
    <source>
        <dbReference type="Proteomes" id="UP000293291"/>
    </source>
</evidence>
<dbReference type="AlphaFoldDB" id="A0A4Q2S9F8"/>
<keyword evidence="4" id="KW-1185">Reference proteome</keyword>
<dbReference type="EMBL" id="SDWU01000031">
    <property type="protein sequence ID" value="RYB97340.1"/>
    <property type="molecule type" value="Genomic_DNA"/>
</dbReference>
<feature type="compositionally biased region" description="Polar residues" evidence="1">
    <location>
        <begin position="162"/>
        <end position="175"/>
    </location>
</feature>
<feature type="compositionally biased region" description="Basic and acidic residues" evidence="1">
    <location>
        <begin position="183"/>
        <end position="192"/>
    </location>
</feature>
<dbReference type="RefSeq" id="WP_129456990.1">
    <property type="nucleotide sequence ID" value="NZ_JACXYX010000026.1"/>
</dbReference>
<accession>A0A4Q2S9F8</accession>
<proteinExistence type="predicted"/>
<evidence type="ECO:0000256" key="1">
    <source>
        <dbReference type="SAM" id="MobiDB-lite"/>
    </source>
</evidence>
<feature type="transmembrane region" description="Helical" evidence="2">
    <location>
        <begin position="55"/>
        <end position="77"/>
    </location>
</feature>
<name>A0A4Q2S9F8_9ACTN</name>
<protein>
    <recommendedName>
        <fullName evidence="5">Low temperature requirement protein A</fullName>
    </recommendedName>
</protein>
<feature type="region of interest" description="Disordered" evidence="1">
    <location>
        <begin position="156"/>
        <end position="192"/>
    </location>
</feature>
<feature type="transmembrane region" description="Helical" evidence="2">
    <location>
        <begin position="119"/>
        <end position="149"/>
    </location>
</feature>
<dbReference type="Proteomes" id="UP000293291">
    <property type="component" value="Unassembled WGS sequence"/>
</dbReference>
<comment type="caution">
    <text evidence="3">The sequence shown here is derived from an EMBL/GenBank/DDBJ whole genome shotgun (WGS) entry which is preliminary data.</text>
</comment>
<gene>
    <name evidence="3" type="ORF">EUA07_20190</name>
</gene>
<evidence type="ECO:0008006" key="5">
    <source>
        <dbReference type="Google" id="ProtNLM"/>
    </source>
</evidence>
<keyword evidence="2" id="KW-0472">Membrane</keyword>
<sequence length="192" mass="21140">MSWPAPDVAPANDRRFDALAHFKDWSNYLLVTTVAAGGWVGSDKVTFANASLQAPALWCLGISIVFGIFTLAFIPLIAQQLERDVDAGIYDVPIVFHLFGVRCVMYLPQMCRPQHLTFIAGVVLFCAGTVESYGAALATTTVAVALVFISKPQGKSNDFELTRNQPRPTELQQEQRMPVQPDRTTDHGEQEV</sequence>